<name>A0A4S8LBB2_DENBC</name>
<dbReference type="EMBL" id="ML179511">
    <property type="protein sequence ID" value="THU86127.1"/>
    <property type="molecule type" value="Genomic_DNA"/>
</dbReference>
<gene>
    <name evidence="2" type="ORF">K435DRAFT_868588</name>
</gene>
<feature type="region of interest" description="Disordered" evidence="1">
    <location>
        <begin position="1"/>
        <end position="74"/>
    </location>
</feature>
<proteinExistence type="predicted"/>
<dbReference type="AlphaFoldDB" id="A0A4S8LBB2"/>
<keyword evidence="3" id="KW-1185">Reference proteome</keyword>
<evidence type="ECO:0000313" key="2">
    <source>
        <dbReference type="EMBL" id="THU86127.1"/>
    </source>
</evidence>
<reference evidence="2 3" key="1">
    <citation type="journal article" date="2019" name="Nat. Ecol. Evol.">
        <title>Megaphylogeny resolves global patterns of mushroom evolution.</title>
        <authorList>
            <person name="Varga T."/>
            <person name="Krizsan K."/>
            <person name="Foldi C."/>
            <person name="Dima B."/>
            <person name="Sanchez-Garcia M."/>
            <person name="Sanchez-Ramirez S."/>
            <person name="Szollosi G.J."/>
            <person name="Szarkandi J.G."/>
            <person name="Papp V."/>
            <person name="Albert L."/>
            <person name="Andreopoulos W."/>
            <person name="Angelini C."/>
            <person name="Antonin V."/>
            <person name="Barry K.W."/>
            <person name="Bougher N.L."/>
            <person name="Buchanan P."/>
            <person name="Buyck B."/>
            <person name="Bense V."/>
            <person name="Catcheside P."/>
            <person name="Chovatia M."/>
            <person name="Cooper J."/>
            <person name="Damon W."/>
            <person name="Desjardin D."/>
            <person name="Finy P."/>
            <person name="Geml J."/>
            <person name="Haridas S."/>
            <person name="Hughes K."/>
            <person name="Justo A."/>
            <person name="Karasinski D."/>
            <person name="Kautmanova I."/>
            <person name="Kiss B."/>
            <person name="Kocsube S."/>
            <person name="Kotiranta H."/>
            <person name="LaButti K.M."/>
            <person name="Lechner B.E."/>
            <person name="Liimatainen K."/>
            <person name="Lipzen A."/>
            <person name="Lukacs Z."/>
            <person name="Mihaltcheva S."/>
            <person name="Morgado L.N."/>
            <person name="Niskanen T."/>
            <person name="Noordeloos M.E."/>
            <person name="Ohm R.A."/>
            <person name="Ortiz-Santana B."/>
            <person name="Ovrebo C."/>
            <person name="Racz N."/>
            <person name="Riley R."/>
            <person name="Savchenko A."/>
            <person name="Shiryaev A."/>
            <person name="Soop K."/>
            <person name="Spirin V."/>
            <person name="Szebenyi C."/>
            <person name="Tomsovsky M."/>
            <person name="Tulloss R.E."/>
            <person name="Uehling J."/>
            <person name="Grigoriev I.V."/>
            <person name="Vagvolgyi C."/>
            <person name="Papp T."/>
            <person name="Martin F.M."/>
            <person name="Miettinen O."/>
            <person name="Hibbett D.S."/>
            <person name="Nagy L.G."/>
        </authorList>
    </citation>
    <scope>NUCLEOTIDE SEQUENCE [LARGE SCALE GENOMIC DNA]</scope>
    <source>
        <strain evidence="2 3">CBS 962.96</strain>
    </source>
</reference>
<accession>A0A4S8LBB2</accession>
<evidence type="ECO:0000313" key="3">
    <source>
        <dbReference type="Proteomes" id="UP000297245"/>
    </source>
</evidence>
<dbReference type="Proteomes" id="UP000297245">
    <property type="component" value="Unassembled WGS sequence"/>
</dbReference>
<feature type="compositionally biased region" description="Basic and acidic residues" evidence="1">
    <location>
        <begin position="36"/>
        <end position="67"/>
    </location>
</feature>
<organism evidence="2 3">
    <name type="scientific">Dendrothele bispora (strain CBS 962.96)</name>
    <dbReference type="NCBI Taxonomy" id="1314807"/>
    <lineage>
        <taxon>Eukaryota</taxon>
        <taxon>Fungi</taxon>
        <taxon>Dikarya</taxon>
        <taxon>Basidiomycota</taxon>
        <taxon>Agaricomycotina</taxon>
        <taxon>Agaricomycetes</taxon>
        <taxon>Agaricomycetidae</taxon>
        <taxon>Agaricales</taxon>
        <taxon>Agaricales incertae sedis</taxon>
        <taxon>Dendrothele</taxon>
    </lineage>
</organism>
<sequence length="170" mass="19208">MRDLLGNVGARDVPPHLNSFIQQPGGDPDPSDSDGDDHRGRDNREGRSNRGNRSDGTKGEDERKDEITSNSRYVFDQKLKHDTVPQWDGNTDSIIRWILKVNDLASYSPAVNQQLGSIVPRRLQGTAEVWYFSIPLAKRRKLEESWDHGILYESDMVGQNKEESAGYSLP</sequence>
<dbReference type="OrthoDB" id="3203159at2759"/>
<protein>
    <submittedName>
        <fullName evidence="2">Uncharacterized protein</fullName>
    </submittedName>
</protein>
<evidence type="ECO:0000256" key="1">
    <source>
        <dbReference type="SAM" id="MobiDB-lite"/>
    </source>
</evidence>